<dbReference type="GO" id="GO:0006633">
    <property type="term" value="P:fatty acid biosynthetic process"/>
    <property type="evidence" value="ECO:0007669"/>
    <property type="project" value="InterPro"/>
</dbReference>
<dbReference type="AlphaFoldDB" id="A0A1S6K7Y1"/>
<dbReference type="PROSITE" id="PS00606">
    <property type="entry name" value="KS3_1"/>
    <property type="match status" value="1"/>
</dbReference>
<dbReference type="InterPro" id="IPR050091">
    <property type="entry name" value="PKS_NRPS_Biosynth_Enz"/>
</dbReference>
<proteinExistence type="inferred from homology"/>
<dbReference type="InterPro" id="IPR020841">
    <property type="entry name" value="PKS_Beta-ketoAc_synthase_dom"/>
</dbReference>
<dbReference type="PANTHER" id="PTHR43775:SF37">
    <property type="entry name" value="SI:DKEY-61P9.11"/>
    <property type="match status" value="1"/>
</dbReference>
<dbReference type="Pfam" id="PF02801">
    <property type="entry name" value="Ketoacyl-synt_C"/>
    <property type="match status" value="1"/>
</dbReference>
<keyword evidence="3 4" id="KW-0808">Transferase</keyword>
<name>A0A1S6K7Y1_9DINO</name>
<evidence type="ECO:0000259" key="5">
    <source>
        <dbReference type="PROSITE" id="PS52004"/>
    </source>
</evidence>
<dbReference type="Gene3D" id="2.60.40.10">
    <property type="entry name" value="Immunoglobulins"/>
    <property type="match status" value="1"/>
</dbReference>
<keyword evidence="1" id="KW-0596">Phosphopantetheine</keyword>
<comment type="similarity">
    <text evidence="4">Belongs to the thiolase-like superfamily. Beta-ketoacyl-ACP synthases family.</text>
</comment>
<dbReference type="InterPro" id="IPR030834">
    <property type="entry name" value="PKS_assoc_dom"/>
</dbReference>
<keyword evidence="2" id="KW-0597">Phosphoprotein</keyword>
<dbReference type="InterPro" id="IPR014030">
    <property type="entry name" value="Ketoacyl_synth_N"/>
</dbReference>
<dbReference type="SUPFAM" id="SSF53901">
    <property type="entry name" value="Thiolase-like"/>
    <property type="match status" value="1"/>
</dbReference>
<accession>A0A1S6K7Y1</accession>
<dbReference type="InterPro" id="IPR016039">
    <property type="entry name" value="Thiolase-like"/>
</dbReference>
<dbReference type="EMBL" id="KX395825">
    <property type="protein sequence ID" value="AQS99243.1"/>
    <property type="molecule type" value="Transcribed_RNA"/>
</dbReference>
<dbReference type="Gene3D" id="3.40.47.10">
    <property type="match status" value="1"/>
</dbReference>
<dbReference type="PANTHER" id="PTHR43775">
    <property type="entry name" value="FATTY ACID SYNTHASE"/>
    <property type="match status" value="1"/>
</dbReference>
<dbReference type="InterPro" id="IPR013783">
    <property type="entry name" value="Ig-like_fold"/>
</dbReference>
<evidence type="ECO:0000256" key="2">
    <source>
        <dbReference type="ARBA" id="ARBA00022553"/>
    </source>
</evidence>
<dbReference type="SMART" id="SM00825">
    <property type="entry name" value="PKS_KS"/>
    <property type="match status" value="1"/>
</dbReference>
<dbReference type="GO" id="GO:0004315">
    <property type="term" value="F:3-oxoacyl-[acyl-carrier-protein] synthase activity"/>
    <property type="evidence" value="ECO:0007669"/>
    <property type="project" value="InterPro"/>
</dbReference>
<evidence type="ECO:0000256" key="1">
    <source>
        <dbReference type="ARBA" id="ARBA00022450"/>
    </source>
</evidence>
<dbReference type="InterPro" id="IPR014031">
    <property type="entry name" value="Ketoacyl_synth_C"/>
</dbReference>
<feature type="domain" description="Ketosynthase family 3 (KS3)" evidence="5">
    <location>
        <begin position="286"/>
        <end position="736"/>
    </location>
</feature>
<dbReference type="CDD" id="cd02859">
    <property type="entry name" value="E_set_AMPKbeta_like_N"/>
    <property type="match status" value="1"/>
</dbReference>
<evidence type="ECO:0000256" key="3">
    <source>
        <dbReference type="ARBA" id="ARBA00022679"/>
    </source>
</evidence>
<dbReference type="Pfam" id="PF00109">
    <property type="entry name" value="ketoacyl-synt"/>
    <property type="match status" value="1"/>
</dbReference>
<dbReference type="PROSITE" id="PS52004">
    <property type="entry name" value="KS3_2"/>
    <property type="match status" value="1"/>
</dbReference>
<reference evidence="6" key="1">
    <citation type="journal article" date="2017" name="J. Eukaryot. Microbiol.">
        <title>Role of Modular Polyketide Synthases in the Production of Polyether Ladder Compounds in Ciguatoxin-producing Gambierdiscus polynesiensis and G.excentricus (Dinophyceae).</title>
        <authorList>
            <person name="Kohli G.S."/>
            <person name="Campbell K."/>
            <person name="John U."/>
            <person name="Smith K.F."/>
            <person name="Fraga S."/>
            <person name="Rhodes L.L."/>
            <person name="Murray S.A."/>
        </authorList>
    </citation>
    <scope>NUCLEOTIDE SEQUENCE</scope>
    <source>
        <strain evidence="6">Contig_19913</strain>
    </source>
</reference>
<dbReference type="NCBIfam" id="TIGR04556">
    <property type="entry name" value="PKS_assoc"/>
    <property type="match status" value="1"/>
</dbReference>
<dbReference type="InterPro" id="IPR018201">
    <property type="entry name" value="Ketoacyl_synth_AS"/>
</dbReference>
<dbReference type="CDD" id="cd00833">
    <property type="entry name" value="PKS"/>
    <property type="match status" value="1"/>
</dbReference>
<protein>
    <submittedName>
        <fullName evidence="6">Type I polyketide synthase</fullName>
    </submittedName>
</protein>
<sequence>MTLEEGGFDVCWPSALPDGPAATEAMPGFAGLVAEVVGQKGWCLIQTIVDDITREEAVAQALALPHSASLKAEMLVDYLGRGGRGKISILDYQGVGGFMPDDDEHPWALAEYDAELTNLAKALAPRTEAYMGFRSSGRRKGMVWAPFSEGAGLEELDRLSEVISEEDIDAGVIEAHIKFLRQRKLCMVNLVDNKGGELILHPREDIFPGSAPVSLPLTPNKLLVFRCDWMSYSYKPLGDNAVSVTTWIVDSSATVPDLNLCFLDVGDIQQKSEMLGIMVGPPMPTGYRMHAMQMHCRIPGGVYDVQTIQSLFSAGVDAFERIPMLRFDVELYCTMPDEDKDPFRSYVIHASMLSHPETCLFDNEFFSIPEEEAGHLAPSQRVILQDGYATLRMAGFNRETLRGRKMSTFIGDTGTDWNPFWMLRSPVGGPQQPWTGKQFGNLEASPFHTRGVASHVTSARLSHCWGMVGNSIAIDTACSASLVGVATAVQGMRRTDANQGKAISSPHVEDSLCMGINTLMSPFTFIGLCGPSMLSKKGRCFTFDYSASGYARGDGFGAMYITAGESDESFASQMACFMGVRVNQDGRSATLTAPNGVAQQACIRESMREAGVVASQITIAECHGTGTALGDPIEVGALRGVMEPRETPLLTTSAKSNIGHQEACAGMIGVIKCCLMVMTSNCSPNLHLRLLNPHLDTDGFPAFFDSEMSDTQLNSNYAGVSSFGFSGTNARADVWSQCKAGPRKASKVDLEKVDQIHVRCPVSMGLIEHLTGEPITRTFRDKKKYKADVLRDEFAPYDVSSYAYEGGFRFRREPLLDMTDEDLDPEIGMYVCGSWNGWTRKERMGRQGGGWYVCTVPLGEGRYELFNICVNEDPTMAIYPSINNAGPHIWIEGPSSSGESRNWLIDGRDFELPAGTLFEVRFRWHSEKMTIRWEQVSSSLPLYPVLEYEHVYGLLGTFARNTPIDMRRVRIEDGQPVDGVWEGGFQLGVTGTEQFQISRDGDLNQLIYPAQGEAMRTQVLVRGPDEFGGAKRWLVRGPVGDVITVRLQIVDARISVTVSSKVKGAKVWKNALGWERHNYSVAGSWNDWTPVNMVMDPEEPGIFRGFFRMGTTFSETYGCFTEFFQVNVEEDRSFAWYPMMDGATCGDLITLGPDRGGQERNWVIKSLVPCARFEVILDLNTLDRRKIVTTKWLTDPTDMDASWGRA</sequence>
<dbReference type="GO" id="GO:0004312">
    <property type="term" value="F:fatty acid synthase activity"/>
    <property type="evidence" value="ECO:0007669"/>
    <property type="project" value="TreeGrafter"/>
</dbReference>
<organism evidence="6">
    <name type="scientific">Gambierdiscus polynesiensis</name>
    <dbReference type="NCBI Taxonomy" id="439318"/>
    <lineage>
        <taxon>Eukaryota</taxon>
        <taxon>Sar</taxon>
        <taxon>Alveolata</taxon>
        <taxon>Dinophyceae</taxon>
        <taxon>Gonyaulacales</taxon>
        <taxon>Pyrocystaceae</taxon>
        <taxon>Gambierdiscus</taxon>
    </lineage>
</organism>
<evidence type="ECO:0000256" key="4">
    <source>
        <dbReference type="RuleBase" id="RU003694"/>
    </source>
</evidence>
<evidence type="ECO:0000313" key="6">
    <source>
        <dbReference type="EMBL" id="AQS99243.1"/>
    </source>
</evidence>